<dbReference type="HOGENOM" id="CLU_010194_1_0_4"/>
<dbReference type="PRINTS" id="PR00081">
    <property type="entry name" value="GDHRDH"/>
</dbReference>
<evidence type="ECO:0000256" key="2">
    <source>
        <dbReference type="RuleBase" id="RU000363"/>
    </source>
</evidence>
<keyword evidence="5" id="KW-1185">Reference proteome</keyword>
<gene>
    <name evidence="4" type="ORF">BRPE64_DCDS00460</name>
</gene>
<dbReference type="InterPro" id="IPR057326">
    <property type="entry name" value="KR_dom"/>
</dbReference>
<reference evidence="4 5" key="2">
    <citation type="journal article" date="2018" name="Int. J. Syst. Evol. Microbiol.">
        <title>Burkholderia insecticola sp. nov., a gut symbiotic bacterium of the bean bug Riptortus pedestris.</title>
        <authorList>
            <person name="Takeshita K."/>
            <person name="Tamaki H."/>
            <person name="Ohbayashi T."/>
            <person name="Meng X.-Y."/>
            <person name="Sone T."/>
            <person name="Mitani Y."/>
            <person name="Peeters C."/>
            <person name="Kikuchi Y."/>
            <person name="Vandamme P."/>
        </authorList>
    </citation>
    <scope>NUCLEOTIDE SEQUENCE [LARGE SCALE GENOMIC DNA]</scope>
    <source>
        <strain evidence="4">RPE64</strain>
        <plasmid evidence="4 5">p1</plasmid>
    </source>
</reference>
<comment type="similarity">
    <text evidence="1 2">Belongs to the short-chain dehydrogenases/reductases (SDR) family.</text>
</comment>
<evidence type="ECO:0000256" key="1">
    <source>
        <dbReference type="ARBA" id="ARBA00006484"/>
    </source>
</evidence>
<keyword evidence="4" id="KW-0614">Plasmid</keyword>
<proteinExistence type="inferred from homology"/>
<dbReference type="PATRIC" id="fig|758793.3.peg.5202"/>
<dbReference type="Proteomes" id="UP000013966">
    <property type="component" value="Plasmid p1"/>
</dbReference>
<dbReference type="PANTHER" id="PTHR42760">
    <property type="entry name" value="SHORT-CHAIN DEHYDROGENASES/REDUCTASES FAMILY MEMBER"/>
    <property type="match status" value="1"/>
</dbReference>
<organism evidence="4 5">
    <name type="scientific">Caballeronia insecticola</name>
    <dbReference type="NCBI Taxonomy" id="758793"/>
    <lineage>
        <taxon>Bacteria</taxon>
        <taxon>Pseudomonadati</taxon>
        <taxon>Pseudomonadota</taxon>
        <taxon>Betaproteobacteria</taxon>
        <taxon>Burkholderiales</taxon>
        <taxon>Burkholderiaceae</taxon>
        <taxon>Caballeronia</taxon>
    </lineage>
</organism>
<dbReference type="PROSITE" id="PS00061">
    <property type="entry name" value="ADH_SHORT"/>
    <property type="match status" value="1"/>
</dbReference>
<dbReference type="Gene3D" id="3.40.50.720">
    <property type="entry name" value="NAD(P)-binding Rossmann-like Domain"/>
    <property type="match status" value="1"/>
</dbReference>
<accession>R4X447</accession>
<dbReference type="InterPro" id="IPR020904">
    <property type="entry name" value="Sc_DH/Rdtase_CS"/>
</dbReference>
<evidence type="ECO:0000259" key="3">
    <source>
        <dbReference type="SMART" id="SM00822"/>
    </source>
</evidence>
<dbReference type="KEGG" id="buo:BRPE64_DCDS00460"/>
<dbReference type="AlphaFoldDB" id="R4X447"/>
<sequence>MFWRHRTESNGIERSEQAMNSLEGKIVAITGGFGSLGLGTARVLAERGARIALIGRSDKTGTLPAPLADACIVTGIDLADALAAQRAIDTIVQRTGGLHALVNVAGAFSWETIGDGSVDTWQSMFDVNVKTALNASKAALGPLSAGAGGRIVNVGALAALKAGAGMGAYAASKAALMRLTEALAEELKDKGVTVNAVLPSIIDTAPNRRDMPDADFARWVKPEELGAVIAFLLSPDAQCITGASIPVTGRV</sequence>
<reference evidence="4 5" key="1">
    <citation type="journal article" date="2013" name="Genome Announc.">
        <title>Complete Genome Sequence of Burkholderia sp. Strain RPE64, Bacterial Symbiont of the Bean Bug Riptortus pedestris.</title>
        <authorList>
            <person name="Shibata T.F."/>
            <person name="Maeda T."/>
            <person name="Nikoh N."/>
            <person name="Yamaguchi K."/>
            <person name="Oshima K."/>
            <person name="Hattori M."/>
            <person name="Nishiyama T."/>
            <person name="Hasebe M."/>
            <person name="Fukatsu T."/>
            <person name="Kikuchi Y."/>
            <person name="Shigenobu S."/>
        </authorList>
    </citation>
    <scope>NUCLEOTIDE SEQUENCE [LARGE SCALE GENOMIC DNA]</scope>
    <source>
        <plasmid evidence="4 5">p1</plasmid>
    </source>
</reference>
<geneLocation type="plasmid" evidence="4 5">
    <name>p1</name>
</geneLocation>
<protein>
    <submittedName>
        <fullName evidence="4">Short-chain dehydrogenase/reductase SDR</fullName>
    </submittedName>
</protein>
<dbReference type="EMBL" id="AP013061">
    <property type="protein sequence ID" value="BAN26982.1"/>
    <property type="molecule type" value="Genomic_DNA"/>
</dbReference>
<dbReference type="InterPro" id="IPR002347">
    <property type="entry name" value="SDR_fam"/>
</dbReference>
<evidence type="ECO:0000313" key="4">
    <source>
        <dbReference type="EMBL" id="BAN26982.1"/>
    </source>
</evidence>
<dbReference type="SUPFAM" id="SSF51735">
    <property type="entry name" value="NAD(P)-binding Rossmann-fold domains"/>
    <property type="match status" value="1"/>
</dbReference>
<dbReference type="PANTHER" id="PTHR42760:SF135">
    <property type="entry name" value="BLL7886 PROTEIN"/>
    <property type="match status" value="1"/>
</dbReference>
<dbReference type="PRINTS" id="PR00080">
    <property type="entry name" value="SDRFAMILY"/>
</dbReference>
<dbReference type="GO" id="GO:0030497">
    <property type="term" value="P:fatty acid elongation"/>
    <property type="evidence" value="ECO:0007669"/>
    <property type="project" value="TreeGrafter"/>
</dbReference>
<dbReference type="Pfam" id="PF00106">
    <property type="entry name" value="adh_short"/>
    <property type="match status" value="1"/>
</dbReference>
<dbReference type="GO" id="GO:0016616">
    <property type="term" value="F:oxidoreductase activity, acting on the CH-OH group of donors, NAD or NADP as acceptor"/>
    <property type="evidence" value="ECO:0007669"/>
    <property type="project" value="TreeGrafter"/>
</dbReference>
<feature type="domain" description="Ketoreductase" evidence="3">
    <location>
        <begin position="25"/>
        <end position="200"/>
    </location>
</feature>
<dbReference type="SMART" id="SM00822">
    <property type="entry name" value="PKS_KR"/>
    <property type="match status" value="1"/>
</dbReference>
<evidence type="ECO:0000313" key="5">
    <source>
        <dbReference type="Proteomes" id="UP000013966"/>
    </source>
</evidence>
<name>R4X447_9BURK</name>
<dbReference type="InterPro" id="IPR036291">
    <property type="entry name" value="NAD(P)-bd_dom_sf"/>
</dbReference>